<comment type="similarity">
    <text evidence="3">Belongs to the TRAPPC11 family.</text>
</comment>
<dbReference type="GO" id="GO:0016192">
    <property type="term" value="P:vesicle-mediated transport"/>
    <property type="evidence" value="ECO:0007669"/>
    <property type="project" value="UniProtKB-KW"/>
</dbReference>
<evidence type="ECO:0000256" key="5">
    <source>
        <dbReference type="ARBA" id="ARBA00022448"/>
    </source>
</evidence>
<keyword evidence="11" id="KW-1185">Reference proteome</keyword>
<feature type="domain" description="Trafficking protein particle complex subunit 11 C-terminal" evidence="9">
    <location>
        <begin position="943"/>
        <end position="1001"/>
    </location>
</feature>
<comment type="subcellular location">
    <subcellularLocation>
        <location evidence="2">Golgi apparatus</location>
        <location evidence="2">cis-Golgi network</location>
    </subcellularLocation>
</comment>
<dbReference type="AlphaFoldDB" id="A0A384DKH0"/>
<proteinExistence type="inferred from homology"/>
<feature type="domain" description="Trafficking protein particle complex subunit 11" evidence="8">
    <location>
        <begin position="265"/>
        <end position="427"/>
    </location>
</feature>
<protein>
    <recommendedName>
        <fullName evidence="4">Trafficking protein particle complex subunit 11</fullName>
    </recommendedName>
</protein>
<sequence>MSPTQWDFPVELCCRPMAFVTLTGLDVVYNAVHRAVWDAFCANRRADRVPISFKVLPGDHEYPKCRPKRTSYEWYIPKGILKTGWMNKHLNLVPALVVVFYELDWDEPQWKEKQSECATRVEIVRQSLQGRNTKVAVVLIQKKTPLPPGEDVTASERAAALCNACELSGKSLFVLPHTDHLVGYIIRLENAFYEHAQTYYYTEIRRVKSHKEFLNKTTHQLLFVRHQFKIAFFSELKQDTQNALKNYRTAYNLVHELRAHETNILEIKTMAGFINYKASVTYPNPDPLETQTGVLDFYGQRSWRQGILSFDLSDPEKEKVGILAVQLKERSVVHSEIIITLLSNAVAQFKKYKCPRMKSHLMVQMGEEYYYAKDYTKALKLLDYVMCDYRSEGWWTLLTSILTTALKCSYLMAQLKDYITYSLELLGRASTLKDDQKSRIEKNLINVLMNESPDPEPDCDVLAVKTAQKLWSDRISLAGSNVFTIGMQDFVPFVQCKAKFHAPSFHVDVPVRFDIYLRADCPHPIRFSKLCVSFNNQEYNQFCVIEEATKASEVLENLTQGKMCLVPGKTRKFLFKFVAKTEDVGKKVEITSVDLVLGHETGRCVVLNWQGGGGDAASSQEALQASRSFKRRPKLPDNELHWDSIVIQASTMIISRVPNISVHLRHDPPALTNEMYCLVVTVESHEKTQIRDVKLTAGLKPGQDANLTQKTHVSLHGTELCDESYPALLTDISVGDLHPGEQLEKMLYVRCGTVGSRMFLVYVSYLINTTIEDKEIVCKCHKDETVTIETVFPFDVAVKFVSTKFEHLERVYADIPFLLMTDLLSASPWALTVVSSELQLAPSMTPVDQLESQVDKVVLQTGESASECFCLRCPSVGSVEGGVATGHYIISWKRTSAMGNVPVISTVITLPHVIVENIPLHVNADLPSFGRVRESLPVKYHLQNKTNLVQDVEISVEPSDAFMFSGLKQIRLRILPGTEQEMLYNFYPLMAGYQQLPSLNVTLLRFPHFTNQLLRRFIPTSIFVKPQGRLVDDTSIAAA</sequence>
<gene>
    <name evidence="10 12" type="primary">TRAPPC11</name>
</gene>
<dbReference type="RefSeq" id="XP_008707496.1">
    <property type="nucleotide sequence ID" value="XM_008709274.2"/>
</dbReference>
<evidence type="ECO:0000313" key="11">
    <source>
        <dbReference type="Proteomes" id="UP000261680"/>
    </source>
</evidence>
<evidence type="ECO:0000256" key="2">
    <source>
        <dbReference type="ARBA" id="ARBA00004222"/>
    </source>
</evidence>
<dbReference type="Pfam" id="PF11817">
    <property type="entry name" value="Foie-gras_1"/>
    <property type="match status" value="1"/>
</dbReference>
<dbReference type="OrthoDB" id="6278596at2759"/>
<dbReference type="Pfam" id="PF12742">
    <property type="entry name" value="Gryzun-like"/>
    <property type="match status" value="1"/>
</dbReference>
<evidence type="ECO:0000313" key="10">
    <source>
        <dbReference type="Ensembl" id="ENSUMAP00000029372"/>
    </source>
</evidence>
<dbReference type="InterPro" id="IPR025876">
    <property type="entry name" value="TRAPPC11_C"/>
</dbReference>
<evidence type="ECO:0000313" key="12">
    <source>
        <dbReference type="RefSeq" id="XP_008707496.1"/>
    </source>
</evidence>
<keyword evidence="5" id="KW-0813">Transport</keyword>
<name>A0A384DKH0_URSMA</name>
<dbReference type="Ensembl" id="ENSUMAT00000034717.1">
    <property type="protein sequence ID" value="ENSUMAP00000029372.1"/>
    <property type="gene ID" value="ENSUMAG00000021283.1"/>
</dbReference>
<keyword evidence="6" id="KW-0931">ER-Golgi transport</keyword>
<evidence type="ECO:0000256" key="4">
    <source>
        <dbReference type="ARBA" id="ARBA00021520"/>
    </source>
</evidence>
<evidence type="ECO:0000256" key="6">
    <source>
        <dbReference type="ARBA" id="ARBA00022892"/>
    </source>
</evidence>
<dbReference type="PANTHER" id="PTHR14374">
    <property type="entry name" value="FOIE GRAS"/>
    <property type="match status" value="1"/>
</dbReference>
<evidence type="ECO:0000259" key="8">
    <source>
        <dbReference type="Pfam" id="PF11817"/>
    </source>
</evidence>
<evidence type="ECO:0000256" key="1">
    <source>
        <dbReference type="ARBA" id="ARBA00001995"/>
    </source>
</evidence>
<evidence type="ECO:0000256" key="7">
    <source>
        <dbReference type="ARBA" id="ARBA00023034"/>
    </source>
</evidence>
<keyword evidence="7" id="KW-0333">Golgi apparatus</keyword>
<dbReference type="GO" id="GO:0005794">
    <property type="term" value="C:Golgi apparatus"/>
    <property type="evidence" value="ECO:0007669"/>
    <property type="project" value="UniProtKB-SubCell"/>
</dbReference>
<evidence type="ECO:0000259" key="9">
    <source>
        <dbReference type="Pfam" id="PF12742"/>
    </source>
</evidence>
<dbReference type="GeneID" id="103679710"/>
<dbReference type="CTD" id="60684"/>
<dbReference type="InterPro" id="IPR021773">
    <property type="entry name" value="TPC11"/>
</dbReference>
<evidence type="ECO:0000256" key="3">
    <source>
        <dbReference type="ARBA" id="ARBA00007051"/>
    </source>
</evidence>
<reference evidence="12" key="2">
    <citation type="submission" date="2025-04" db="UniProtKB">
        <authorList>
            <consortium name="RefSeq"/>
        </authorList>
    </citation>
    <scope>IDENTIFICATION</scope>
    <source>
        <tissue evidence="12">Whole blood</tissue>
    </source>
</reference>
<dbReference type="Proteomes" id="UP000261680">
    <property type="component" value="Unplaced"/>
</dbReference>
<organism evidence="11 12">
    <name type="scientific">Ursus maritimus</name>
    <name type="common">Polar bear</name>
    <name type="synonym">Thalarctos maritimus</name>
    <dbReference type="NCBI Taxonomy" id="29073"/>
    <lineage>
        <taxon>Eukaryota</taxon>
        <taxon>Metazoa</taxon>
        <taxon>Chordata</taxon>
        <taxon>Craniata</taxon>
        <taxon>Vertebrata</taxon>
        <taxon>Euteleostomi</taxon>
        <taxon>Mammalia</taxon>
        <taxon>Eutheria</taxon>
        <taxon>Laurasiatheria</taxon>
        <taxon>Carnivora</taxon>
        <taxon>Caniformia</taxon>
        <taxon>Ursidae</taxon>
        <taxon>Ursus</taxon>
    </lineage>
</organism>
<dbReference type="GeneTree" id="ENSGT00390000006550"/>
<reference evidence="10" key="1">
    <citation type="submission" date="2019-03" db="UniProtKB">
        <authorList>
            <consortium name="Ensembl"/>
        </authorList>
    </citation>
    <scope>IDENTIFICATION</scope>
</reference>
<comment type="function">
    <text evidence="1">Involved in endoplasmic reticulum to Golgi apparatus trafficking at a very early stage.</text>
</comment>
<dbReference type="PANTHER" id="PTHR14374:SF0">
    <property type="entry name" value="TRAFFICKING PROTEIN PARTICLE COMPLEX SUBUNIT 11"/>
    <property type="match status" value="1"/>
</dbReference>
<accession>A0A384DKH0</accession>